<evidence type="ECO:0000313" key="2">
    <source>
        <dbReference type="Proteomes" id="UP001054252"/>
    </source>
</evidence>
<name>A0AAV5L6A8_9ROSI</name>
<protein>
    <submittedName>
        <fullName evidence="1">Uncharacterized protein</fullName>
    </submittedName>
</protein>
<keyword evidence="2" id="KW-1185">Reference proteome</keyword>
<dbReference type="EMBL" id="BPVZ01000095">
    <property type="protein sequence ID" value="GKV32337.1"/>
    <property type="molecule type" value="Genomic_DNA"/>
</dbReference>
<comment type="caution">
    <text evidence="1">The sequence shown here is derived from an EMBL/GenBank/DDBJ whole genome shotgun (WGS) entry which is preliminary data.</text>
</comment>
<sequence length="71" mass="7998">MFQGLRRALLADLSANNHKMMRTANGWFSFFMAIGNVRGYPAGFYSKFYKIFPSLKQKPATSTARMSNPAS</sequence>
<dbReference type="AlphaFoldDB" id="A0AAV5L6A8"/>
<dbReference type="Proteomes" id="UP001054252">
    <property type="component" value="Unassembled WGS sequence"/>
</dbReference>
<proteinExistence type="predicted"/>
<evidence type="ECO:0000313" key="1">
    <source>
        <dbReference type="EMBL" id="GKV32337.1"/>
    </source>
</evidence>
<accession>A0AAV5L6A8</accession>
<reference evidence="1 2" key="1">
    <citation type="journal article" date="2021" name="Commun. Biol.">
        <title>The genome of Shorea leprosula (Dipterocarpaceae) highlights the ecological relevance of drought in aseasonal tropical rainforests.</title>
        <authorList>
            <person name="Ng K.K.S."/>
            <person name="Kobayashi M.J."/>
            <person name="Fawcett J.A."/>
            <person name="Hatakeyama M."/>
            <person name="Paape T."/>
            <person name="Ng C.H."/>
            <person name="Ang C.C."/>
            <person name="Tnah L.H."/>
            <person name="Lee C.T."/>
            <person name="Nishiyama T."/>
            <person name="Sese J."/>
            <person name="O'Brien M.J."/>
            <person name="Copetti D."/>
            <person name="Mohd Noor M.I."/>
            <person name="Ong R.C."/>
            <person name="Putra M."/>
            <person name="Sireger I.Z."/>
            <person name="Indrioko S."/>
            <person name="Kosugi Y."/>
            <person name="Izuno A."/>
            <person name="Isagi Y."/>
            <person name="Lee S.L."/>
            <person name="Shimizu K.K."/>
        </authorList>
    </citation>
    <scope>NUCLEOTIDE SEQUENCE [LARGE SCALE GENOMIC DNA]</scope>
    <source>
        <strain evidence="1">214</strain>
    </source>
</reference>
<organism evidence="1 2">
    <name type="scientific">Rubroshorea leprosula</name>
    <dbReference type="NCBI Taxonomy" id="152421"/>
    <lineage>
        <taxon>Eukaryota</taxon>
        <taxon>Viridiplantae</taxon>
        <taxon>Streptophyta</taxon>
        <taxon>Embryophyta</taxon>
        <taxon>Tracheophyta</taxon>
        <taxon>Spermatophyta</taxon>
        <taxon>Magnoliopsida</taxon>
        <taxon>eudicotyledons</taxon>
        <taxon>Gunneridae</taxon>
        <taxon>Pentapetalae</taxon>
        <taxon>rosids</taxon>
        <taxon>malvids</taxon>
        <taxon>Malvales</taxon>
        <taxon>Dipterocarpaceae</taxon>
        <taxon>Rubroshorea</taxon>
    </lineage>
</organism>
<gene>
    <name evidence="1" type="ORF">SLEP1_g40953</name>
</gene>